<sequence>MNRYRIAYASVAEAVLRQMNAPGDFRAAMERTLGRDPYGHRSRAVNGEKDRRQAVVAGALVVYYVSQTVLRVTAVRLIPPP</sequence>
<dbReference type="GeneID" id="93733917"/>
<dbReference type="eggNOG" id="ENOG5031WT4">
    <property type="taxonomic scope" value="Bacteria"/>
</dbReference>
<gene>
    <name evidence="1" type="ORF">SCLAV_p0806</name>
</gene>
<organism evidence="1 2">
    <name type="scientific">Streptomyces clavuligerus</name>
    <dbReference type="NCBI Taxonomy" id="1901"/>
    <lineage>
        <taxon>Bacteria</taxon>
        <taxon>Bacillati</taxon>
        <taxon>Actinomycetota</taxon>
        <taxon>Actinomycetes</taxon>
        <taxon>Kitasatosporales</taxon>
        <taxon>Streptomycetaceae</taxon>
        <taxon>Streptomyces</taxon>
    </lineage>
</organism>
<keyword evidence="1" id="KW-0614">Plasmid</keyword>
<reference evidence="1 2" key="1">
    <citation type="journal article" date="2010" name="Genome Biol. Evol.">
        <title>The sequence of a 1.8-mb bacterial linear plasmid reveals a rich evolutionary reservoir of secondary metabolic pathways.</title>
        <authorList>
            <person name="Medema M.H."/>
            <person name="Trefzer A."/>
            <person name="Kovalchuk A."/>
            <person name="van den Berg M."/>
            <person name="Mueller U."/>
            <person name="Heijne W."/>
            <person name="Wu L."/>
            <person name="Alam M.T."/>
            <person name="Ronning C.M."/>
            <person name="Nierman W.C."/>
            <person name="Bovenberg R.A.L."/>
            <person name="Breitling R."/>
            <person name="Takano E."/>
        </authorList>
    </citation>
    <scope>NUCLEOTIDE SEQUENCE [LARGE SCALE GENOMIC DNA]</scope>
    <source>
        <strain evidence="2">ATCC 27064 / DSM 738 / JCM 4710 / NBRC 13307 / NCIMB 12785 / NRRL 3585 / VKM Ac-602</strain>
        <plasmid evidence="1">pSCL4</plasmid>
    </source>
</reference>
<dbReference type="RefSeq" id="WP_003953138.1">
    <property type="nucleotide sequence ID" value="NZ_CM000914.1"/>
</dbReference>
<dbReference type="OrthoDB" id="4350849at2"/>
<accession>B5GN20</accession>
<geneLocation type="plasmid" evidence="1 2">
    <name>pSCL4</name>
</geneLocation>
<evidence type="ECO:0000313" key="1">
    <source>
        <dbReference type="EMBL" id="EFG04292.2"/>
    </source>
</evidence>
<keyword evidence="2" id="KW-1185">Reference proteome</keyword>
<dbReference type="AlphaFoldDB" id="B5GN20"/>
<evidence type="ECO:0008006" key="3">
    <source>
        <dbReference type="Google" id="ProtNLM"/>
    </source>
</evidence>
<name>B5GN20_STRCL</name>
<dbReference type="EMBL" id="CM000914">
    <property type="protein sequence ID" value="EFG04292.2"/>
    <property type="molecule type" value="Genomic_DNA"/>
</dbReference>
<evidence type="ECO:0000313" key="2">
    <source>
        <dbReference type="Proteomes" id="UP000002357"/>
    </source>
</evidence>
<protein>
    <recommendedName>
        <fullName evidence="3">Type II toxin-antitoxin system RelE/ParE family toxin</fullName>
    </recommendedName>
</protein>
<dbReference type="Proteomes" id="UP000002357">
    <property type="component" value="Plasmid pSCL4"/>
</dbReference>
<proteinExistence type="predicted"/>